<accession>A0A3P3YLF3</accession>
<dbReference type="AlphaFoldDB" id="A0A3P3YLF3"/>
<dbReference type="EMBL" id="OVEO01000016">
    <property type="protein sequence ID" value="SPR01033.1"/>
    <property type="molecule type" value="Genomic_DNA"/>
</dbReference>
<organism evidence="2 3">
    <name type="scientific">Plasmodiophora brassicae</name>
    <name type="common">Clubroot disease agent</name>
    <dbReference type="NCBI Taxonomy" id="37360"/>
    <lineage>
        <taxon>Eukaryota</taxon>
        <taxon>Sar</taxon>
        <taxon>Rhizaria</taxon>
        <taxon>Endomyxa</taxon>
        <taxon>Phytomyxea</taxon>
        <taxon>Plasmodiophorida</taxon>
        <taxon>Plasmodiophoridae</taxon>
        <taxon>Plasmodiophora</taxon>
    </lineage>
</organism>
<geneLocation type="mitochondrion" evidence="2"/>
<protein>
    <submittedName>
        <fullName evidence="2">Uncharacterized protein</fullName>
    </submittedName>
</protein>
<reference evidence="2 3" key="1">
    <citation type="submission" date="2018-03" db="EMBL/GenBank/DDBJ databases">
        <authorList>
            <person name="Fogelqvist J."/>
        </authorList>
    </citation>
    <scope>NUCLEOTIDE SEQUENCE [LARGE SCALE GENOMIC DNA]</scope>
</reference>
<gene>
    <name evidence="2" type="ORF">PLBR_LOCUS8248</name>
</gene>
<keyword evidence="2" id="KW-0496">Mitochondrion</keyword>
<evidence type="ECO:0000313" key="2">
    <source>
        <dbReference type="EMBL" id="SPR01033.1"/>
    </source>
</evidence>
<name>A0A3P3YLF3_PLABS</name>
<feature type="region of interest" description="Disordered" evidence="1">
    <location>
        <begin position="194"/>
        <end position="238"/>
    </location>
</feature>
<feature type="region of interest" description="Disordered" evidence="1">
    <location>
        <begin position="67"/>
        <end position="88"/>
    </location>
</feature>
<proteinExistence type="predicted"/>
<sequence>MCTELVDPSSPLFSGFRSIHLKYPEVGHTFLIICDRIFSTIERKAKQIRIYGPKDWWIHRRGEIDKDSAGSEARPPNTVHPAPGALRSSGSRDVLRVVDADLLGLSLDRGEYAVADEERVADLWVLQVDRPEAAEQRTAGILDPPARLSPWPTDASCDTTSPTAWFGTQLPLLDVLLALMVLVSAVHSVVNTASGGPRQMKLSAPPKVTRRARMGDSATRKAQRGARKQATCRPPWRP</sequence>
<evidence type="ECO:0000313" key="3">
    <source>
        <dbReference type="Proteomes" id="UP000290189"/>
    </source>
</evidence>
<dbReference type="Proteomes" id="UP000290189">
    <property type="component" value="Unassembled WGS sequence"/>
</dbReference>
<evidence type="ECO:0000256" key="1">
    <source>
        <dbReference type="SAM" id="MobiDB-lite"/>
    </source>
</evidence>